<sequence>MVVERRGAATAATRRPLVVHAFSSQRTRILSQTSTTVNSSKYCCWSLSSNPCFALPLGLDELMSSRMSFHRHGHHPDDPRSSPSNLVEKTNGRGHHASSLSDTPVADLSPPTTRSAILASSTSRSLLAG</sequence>
<dbReference type="Proteomes" id="UP000053477">
    <property type="component" value="Unassembled WGS sequence"/>
</dbReference>
<dbReference type="EMBL" id="KQ086030">
    <property type="protein sequence ID" value="KLO10308.1"/>
    <property type="molecule type" value="Genomic_DNA"/>
</dbReference>
<accession>A0A0H2RLG9</accession>
<proteinExistence type="predicted"/>
<evidence type="ECO:0000313" key="2">
    <source>
        <dbReference type="EMBL" id="KLO10308.1"/>
    </source>
</evidence>
<organism evidence="2 3">
    <name type="scientific">Schizopora paradoxa</name>
    <dbReference type="NCBI Taxonomy" id="27342"/>
    <lineage>
        <taxon>Eukaryota</taxon>
        <taxon>Fungi</taxon>
        <taxon>Dikarya</taxon>
        <taxon>Basidiomycota</taxon>
        <taxon>Agaricomycotina</taxon>
        <taxon>Agaricomycetes</taxon>
        <taxon>Hymenochaetales</taxon>
        <taxon>Schizoporaceae</taxon>
        <taxon>Schizopora</taxon>
    </lineage>
</organism>
<dbReference type="AlphaFoldDB" id="A0A0H2RLG9"/>
<dbReference type="InParanoid" id="A0A0H2RLG9"/>
<reference evidence="2 3" key="1">
    <citation type="submission" date="2015-04" db="EMBL/GenBank/DDBJ databases">
        <title>Complete genome sequence of Schizopora paradoxa KUC8140, a cosmopolitan wood degrader in East Asia.</title>
        <authorList>
            <consortium name="DOE Joint Genome Institute"/>
            <person name="Min B."/>
            <person name="Park H."/>
            <person name="Jang Y."/>
            <person name="Kim J.-J."/>
            <person name="Kim K.H."/>
            <person name="Pangilinan J."/>
            <person name="Lipzen A."/>
            <person name="Riley R."/>
            <person name="Grigoriev I.V."/>
            <person name="Spatafora J.W."/>
            <person name="Choi I.-G."/>
        </authorList>
    </citation>
    <scope>NUCLEOTIDE SEQUENCE [LARGE SCALE GENOMIC DNA]</scope>
    <source>
        <strain evidence="2 3">KUC8140</strain>
    </source>
</reference>
<feature type="region of interest" description="Disordered" evidence="1">
    <location>
        <begin position="69"/>
        <end position="129"/>
    </location>
</feature>
<evidence type="ECO:0000256" key="1">
    <source>
        <dbReference type="SAM" id="MobiDB-lite"/>
    </source>
</evidence>
<evidence type="ECO:0000313" key="3">
    <source>
        <dbReference type="Proteomes" id="UP000053477"/>
    </source>
</evidence>
<feature type="compositionally biased region" description="Polar residues" evidence="1">
    <location>
        <begin position="110"/>
        <end position="129"/>
    </location>
</feature>
<gene>
    <name evidence="2" type="ORF">SCHPADRAFT_525999</name>
</gene>
<keyword evidence="3" id="KW-1185">Reference proteome</keyword>
<name>A0A0H2RLG9_9AGAM</name>
<protein>
    <submittedName>
        <fullName evidence="2">Uncharacterized protein</fullName>
    </submittedName>
</protein>